<dbReference type="InParanoid" id="K1Y513"/>
<gene>
    <name evidence="2" type="ORF">MBM_02176</name>
</gene>
<protein>
    <submittedName>
        <fullName evidence="2">Uncharacterized protein</fullName>
    </submittedName>
</protein>
<accession>K1Y513</accession>
<dbReference type="OrthoDB" id="5423011at2759"/>
<reference evidence="2 3" key="1">
    <citation type="journal article" date="2012" name="BMC Genomics">
        <title>Sequencing the genome of Marssonina brunnea reveals fungus-poplar co-evolution.</title>
        <authorList>
            <person name="Zhu S."/>
            <person name="Cao Y.-Z."/>
            <person name="Jiang C."/>
            <person name="Tan B.-Y."/>
            <person name="Wang Z."/>
            <person name="Feng S."/>
            <person name="Zhang L."/>
            <person name="Su X.-H."/>
            <person name="Brejova B."/>
            <person name="Vinar T."/>
            <person name="Xu M."/>
            <person name="Wang M.-X."/>
            <person name="Zhang S.-G."/>
            <person name="Huang M.-R."/>
            <person name="Wu R."/>
            <person name="Zhou Y."/>
        </authorList>
    </citation>
    <scope>NUCLEOTIDE SEQUENCE [LARGE SCALE GENOMIC DNA]</scope>
    <source>
        <strain evidence="2 3">MB_m1</strain>
    </source>
</reference>
<organism evidence="2 3">
    <name type="scientific">Marssonina brunnea f. sp. multigermtubi (strain MB_m1)</name>
    <name type="common">Marssonina leaf spot fungus</name>
    <dbReference type="NCBI Taxonomy" id="1072389"/>
    <lineage>
        <taxon>Eukaryota</taxon>
        <taxon>Fungi</taxon>
        <taxon>Dikarya</taxon>
        <taxon>Ascomycota</taxon>
        <taxon>Pezizomycotina</taxon>
        <taxon>Leotiomycetes</taxon>
        <taxon>Helotiales</taxon>
        <taxon>Drepanopezizaceae</taxon>
        <taxon>Drepanopeziza</taxon>
    </lineage>
</organism>
<evidence type="ECO:0000313" key="2">
    <source>
        <dbReference type="EMBL" id="EKD20224.1"/>
    </source>
</evidence>
<name>K1Y513_MARBU</name>
<evidence type="ECO:0000256" key="1">
    <source>
        <dbReference type="SAM" id="MobiDB-lite"/>
    </source>
</evidence>
<sequence length="158" mass="17129">MEWPDARCQMPDPRCQMPDPRSQIPDPRSQIPDARSQMPDPRSQIPARSSLHQSPVITADLIASAPLLPFPIGTRTELGARRLQARARNAASFFFLGSGLKRDALDVGGNRVAFCELVALEDPSTAPWTPGALAQGSRYRTGCCGTFDEDGRGEGPRG</sequence>
<dbReference type="EMBL" id="JH921430">
    <property type="protein sequence ID" value="EKD20224.1"/>
    <property type="molecule type" value="Genomic_DNA"/>
</dbReference>
<dbReference type="HOGENOM" id="CLU_1669753_0_0_1"/>
<dbReference type="Proteomes" id="UP000006753">
    <property type="component" value="Unassembled WGS sequence"/>
</dbReference>
<dbReference type="AlphaFoldDB" id="K1Y513"/>
<evidence type="ECO:0000313" key="3">
    <source>
        <dbReference type="Proteomes" id="UP000006753"/>
    </source>
</evidence>
<keyword evidence="3" id="KW-1185">Reference proteome</keyword>
<feature type="region of interest" description="Disordered" evidence="1">
    <location>
        <begin position="1"/>
        <end position="51"/>
    </location>
</feature>
<proteinExistence type="predicted"/>
<dbReference type="KEGG" id="mbe:MBM_02176"/>